<reference evidence="3" key="1">
    <citation type="journal article" date="2019" name="Int. J. Syst. Evol. Microbiol.">
        <title>The Global Catalogue of Microorganisms (GCM) 10K type strain sequencing project: providing services to taxonomists for standard genome sequencing and annotation.</title>
        <authorList>
            <consortium name="The Broad Institute Genomics Platform"/>
            <consortium name="The Broad Institute Genome Sequencing Center for Infectious Disease"/>
            <person name="Wu L."/>
            <person name="Ma J."/>
        </authorList>
    </citation>
    <scope>NUCLEOTIDE SEQUENCE [LARGE SCALE GENOMIC DNA]</scope>
    <source>
        <strain evidence="3">JCM 18401</strain>
    </source>
</reference>
<keyword evidence="3" id="KW-1185">Reference proteome</keyword>
<gene>
    <name evidence="2" type="ORF">GCM10023333_18910</name>
</gene>
<evidence type="ECO:0000313" key="3">
    <source>
        <dbReference type="Proteomes" id="UP001499988"/>
    </source>
</evidence>
<accession>A0ABP9EYK6</accession>
<dbReference type="RefSeq" id="WP_345335125.1">
    <property type="nucleotide sequence ID" value="NZ_BAABJZ010000059.1"/>
</dbReference>
<organism evidence="2 3">
    <name type="scientific">Ferrimonas pelagia</name>
    <dbReference type="NCBI Taxonomy" id="1177826"/>
    <lineage>
        <taxon>Bacteria</taxon>
        <taxon>Pseudomonadati</taxon>
        <taxon>Pseudomonadota</taxon>
        <taxon>Gammaproteobacteria</taxon>
        <taxon>Alteromonadales</taxon>
        <taxon>Ferrimonadaceae</taxon>
        <taxon>Ferrimonas</taxon>
    </lineage>
</organism>
<feature type="chain" id="PRO_5047280423" evidence="1">
    <location>
        <begin position="20"/>
        <end position="110"/>
    </location>
</feature>
<feature type="signal peptide" evidence="1">
    <location>
        <begin position="1"/>
        <end position="19"/>
    </location>
</feature>
<comment type="caution">
    <text evidence="2">The sequence shown here is derived from an EMBL/GenBank/DDBJ whole genome shotgun (WGS) entry which is preliminary data.</text>
</comment>
<protein>
    <submittedName>
        <fullName evidence="2">Uncharacterized protein</fullName>
    </submittedName>
</protein>
<proteinExistence type="predicted"/>
<sequence>MLRAKWLILAVAMALPAAANHYGGTQYYQLVKQSEQAPARVVVAQATSREALKAELAMDTERDINQLLQESPTAAGGEAGEIEAIQVVERCYHSVQAVACKTKTVYQLVK</sequence>
<name>A0ABP9EYK6_9GAMM</name>
<dbReference type="Proteomes" id="UP001499988">
    <property type="component" value="Unassembled WGS sequence"/>
</dbReference>
<dbReference type="EMBL" id="BAABJZ010000059">
    <property type="protein sequence ID" value="GAA4885731.1"/>
    <property type="molecule type" value="Genomic_DNA"/>
</dbReference>
<evidence type="ECO:0000256" key="1">
    <source>
        <dbReference type="SAM" id="SignalP"/>
    </source>
</evidence>
<evidence type="ECO:0000313" key="2">
    <source>
        <dbReference type="EMBL" id="GAA4885731.1"/>
    </source>
</evidence>
<keyword evidence="1" id="KW-0732">Signal</keyword>